<organism evidence="2 3">
    <name type="scientific">Mycena citricolor</name>
    <dbReference type="NCBI Taxonomy" id="2018698"/>
    <lineage>
        <taxon>Eukaryota</taxon>
        <taxon>Fungi</taxon>
        <taxon>Dikarya</taxon>
        <taxon>Basidiomycota</taxon>
        <taxon>Agaricomycotina</taxon>
        <taxon>Agaricomycetes</taxon>
        <taxon>Agaricomycetidae</taxon>
        <taxon>Agaricales</taxon>
        <taxon>Marasmiineae</taxon>
        <taxon>Mycenaceae</taxon>
        <taxon>Mycena</taxon>
    </lineage>
</organism>
<gene>
    <name evidence="2" type="ORF">MYCIT1_LOCUS35499</name>
</gene>
<keyword evidence="1" id="KW-0472">Membrane</keyword>
<keyword evidence="1" id="KW-1133">Transmembrane helix</keyword>
<feature type="transmembrane region" description="Helical" evidence="1">
    <location>
        <begin position="30"/>
        <end position="49"/>
    </location>
</feature>
<protein>
    <submittedName>
        <fullName evidence="2">Uncharacterized protein</fullName>
    </submittedName>
</protein>
<accession>A0AAD2Q6Y5</accession>
<proteinExistence type="predicted"/>
<keyword evidence="3" id="KW-1185">Reference proteome</keyword>
<comment type="caution">
    <text evidence="2">The sequence shown here is derived from an EMBL/GenBank/DDBJ whole genome shotgun (WGS) entry which is preliminary data.</text>
</comment>
<evidence type="ECO:0000256" key="1">
    <source>
        <dbReference type="SAM" id="Phobius"/>
    </source>
</evidence>
<evidence type="ECO:0000313" key="3">
    <source>
        <dbReference type="Proteomes" id="UP001295794"/>
    </source>
</evidence>
<dbReference type="Proteomes" id="UP001295794">
    <property type="component" value="Unassembled WGS sequence"/>
</dbReference>
<feature type="non-terminal residue" evidence="2">
    <location>
        <position position="1"/>
    </location>
</feature>
<evidence type="ECO:0000313" key="2">
    <source>
        <dbReference type="EMBL" id="CAK5283178.1"/>
    </source>
</evidence>
<name>A0AAD2Q6Y5_9AGAR</name>
<reference evidence="2" key="1">
    <citation type="submission" date="2023-11" db="EMBL/GenBank/DDBJ databases">
        <authorList>
            <person name="De Vega J J."/>
            <person name="De Vega J J."/>
        </authorList>
    </citation>
    <scope>NUCLEOTIDE SEQUENCE</scope>
</reference>
<keyword evidence="1" id="KW-0812">Transmembrane</keyword>
<dbReference type="AlphaFoldDB" id="A0AAD2Q6Y5"/>
<dbReference type="EMBL" id="CAVNYO010000466">
    <property type="protein sequence ID" value="CAK5283178.1"/>
    <property type="molecule type" value="Genomic_DNA"/>
</dbReference>
<sequence length="184" mass="19949">MSWTGDALEIIQSAASLGLSSSTGSGGGTGLVLTIAVFVLLTASITVHYTSPAHLTLTLVAVMHQAEDAFDRLIELGFAVGSEERAQLAAWVVHGRCVSSCADGPSLRTRVSVMREDTLSDSRSVGRRLRAVVLQGRSLTLMRCIRDVKDFRIHLEILCEQQKRRISAVLNESAKLDACRRPDD</sequence>